<evidence type="ECO:0000313" key="1">
    <source>
        <dbReference type="EMBL" id="CAL1677925.1"/>
    </source>
</evidence>
<protein>
    <submittedName>
        <fullName evidence="1">Uncharacterized protein</fullName>
    </submittedName>
</protein>
<sequence>MSDGIAGYSTISGRQMPLTDDAISSSNPIPAAALTVALRGFLRENRNITAKEEQSAQWLRDYTFAFCKRKRWWE</sequence>
<evidence type="ECO:0000313" key="2">
    <source>
        <dbReference type="Proteomes" id="UP001497644"/>
    </source>
</evidence>
<name>A0AAV2NDZ3_9HYME</name>
<organism evidence="1 2">
    <name type="scientific">Lasius platythorax</name>
    <dbReference type="NCBI Taxonomy" id="488582"/>
    <lineage>
        <taxon>Eukaryota</taxon>
        <taxon>Metazoa</taxon>
        <taxon>Ecdysozoa</taxon>
        <taxon>Arthropoda</taxon>
        <taxon>Hexapoda</taxon>
        <taxon>Insecta</taxon>
        <taxon>Pterygota</taxon>
        <taxon>Neoptera</taxon>
        <taxon>Endopterygota</taxon>
        <taxon>Hymenoptera</taxon>
        <taxon>Apocrita</taxon>
        <taxon>Aculeata</taxon>
        <taxon>Formicoidea</taxon>
        <taxon>Formicidae</taxon>
        <taxon>Formicinae</taxon>
        <taxon>Lasius</taxon>
        <taxon>Lasius</taxon>
    </lineage>
</organism>
<gene>
    <name evidence="1" type="ORF">LPLAT_LOCUS3858</name>
</gene>
<dbReference type="Proteomes" id="UP001497644">
    <property type="component" value="Chromosome 13"/>
</dbReference>
<dbReference type="AlphaFoldDB" id="A0AAV2NDZ3"/>
<reference evidence="1" key="1">
    <citation type="submission" date="2024-04" db="EMBL/GenBank/DDBJ databases">
        <authorList>
            <consortium name="Molecular Ecology Group"/>
        </authorList>
    </citation>
    <scope>NUCLEOTIDE SEQUENCE</scope>
</reference>
<keyword evidence="2" id="KW-1185">Reference proteome</keyword>
<accession>A0AAV2NDZ3</accession>
<proteinExistence type="predicted"/>
<dbReference type="EMBL" id="OZ034836">
    <property type="protein sequence ID" value="CAL1677925.1"/>
    <property type="molecule type" value="Genomic_DNA"/>
</dbReference>